<keyword evidence="2" id="KW-0732">Signal</keyword>
<dbReference type="RefSeq" id="WP_394833587.1">
    <property type="nucleotide sequence ID" value="NZ_CP089983.1"/>
</dbReference>
<feature type="compositionally biased region" description="Basic and acidic residues" evidence="1">
    <location>
        <begin position="230"/>
        <end position="269"/>
    </location>
</feature>
<evidence type="ECO:0000313" key="3">
    <source>
        <dbReference type="EMBL" id="WXB03953.1"/>
    </source>
</evidence>
<evidence type="ECO:0000256" key="1">
    <source>
        <dbReference type="SAM" id="MobiDB-lite"/>
    </source>
</evidence>
<keyword evidence="4" id="KW-1185">Reference proteome</keyword>
<organism evidence="3 4">
    <name type="scientific">Pendulispora rubella</name>
    <dbReference type="NCBI Taxonomy" id="2741070"/>
    <lineage>
        <taxon>Bacteria</taxon>
        <taxon>Pseudomonadati</taxon>
        <taxon>Myxococcota</taxon>
        <taxon>Myxococcia</taxon>
        <taxon>Myxococcales</taxon>
        <taxon>Sorangiineae</taxon>
        <taxon>Pendulisporaceae</taxon>
        <taxon>Pendulispora</taxon>
    </lineage>
</organism>
<accession>A0ABZ2KZ42</accession>
<protein>
    <recommendedName>
        <fullName evidence="5">Lipoprotein</fullName>
    </recommendedName>
</protein>
<feature type="chain" id="PRO_5046960697" description="Lipoprotein" evidence="2">
    <location>
        <begin position="25"/>
        <end position="361"/>
    </location>
</feature>
<dbReference type="Proteomes" id="UP001374803">
    <property type="component" value="Chromosome"/>
</dbReference>
<feature type="signal peptide" evidence="2">
    <location>
        <begin position="1"/>
        <end position="24"/>
    </location>
</feature>
<evidence type="ECO:0000313" key="4">
    <source>
        <dbReference type="Proteomes" id="UP001374803"/>
    </source>
</evidence>
<evidence type="ECO:0008006" key="5">
    <source>
        <dbReference type="Google" id="ProtNLM"/>
    </source>
</evidence>
<evidence type="ECO:0000256" key="2">
    <source>
        <dbReference type="SAM" id="SignalP"/>
    </source>
</evidence>
<name>A0ABZ2KZ42_9BACT</name>
<feature type="region of interest" description="Disordered" evidence="1">
    <location>
        <begin position="225"/>
        <end position="294"/>
    </location>
</feature>
<dbReference type="EMBL" id="CP089983">
    <property type="protein sequence ID" value="WXB03953.1"/>
    <property type="molecule type" value="Genomic_DNA"/>
</dbReference>
<reference evidence="3" key="1">
    <citation type="submission" date="2021-12" db="EMBL/GenBank/DDBJ databases">
        <title>Discovery of the Pendulisporaceae a myxobacterial family with distinct sporulation behavior and unique specialized metabolism.</title>
        <authorList>
            <person name="Garcia R."/>
            <person name="Popoff A."/>
            <person name="Bader C.D."/>
            <person name="Loehr J."/>
            <person name="Walesch S."/>
            <person name="Walt C."/>
            <person name="Boldt J."/>
            <person name="Bunk B."/>
            <person name="Haeckl F.J.F.P.J."/>
            <person name="Gunesch A.P."/>
            <person name="Birkelbach J."/>
            <person name="Nuebel U."/>
            <person name="Pietschmann T."/>
            <person name="Bach T."/>
            <person name="Mueller R."/>
        </authorList>
    </citation>
    <scope>NUCLEOTIDE SEQUENCE</scope>
    <source>
        <strain evidence="3">MSr11367</strain>
    </source>
</reference>
<dbReference type="PROSITE" id="PS51257">
    <property type="entry name" value="PROKAR_LIPOPROTEIN"/>
    <property type="match status" value="1"/>
</dbReference>
<proteinExistence type="predicted"/>
<sequence>MPRNIPRSRIPFSVLVSFASLACACNLLGGPSKVKAGELFETGETRYDAYFKEVHELQVAAVGWPDERKTACRALVDTLKLSPDAADVSIVQATHERVNQVARDVGPIKLEVTSDDAHLTAGNAESVDDATRELFRSIEMCAHAVAQRAKNLRVVPPKVDELHKSGRELEPHVREDFSRRGGRIGSDVQAELTASYSVLDGVSREARNGARGAEDFVADLQRAIVSDGPSQDRDDNKAVAKRGKSDGGKDTKGDAKPESKPTAKAEPKPPPKPRPPRTSPSRSPRRPAKCSTPRRSIRLIVLVSQVRCRQAAAAGQARRGRRLSPSLRVRIARRCGDPLLLSHTPRRSRRCRPAAAVHARR</sequence>
<gene>
    <name evidence="3" type="ORF">LVJ94_44480</name>
</gene>